<evidence type="ECO:0000313" key="3">
    <source>
        <dbReference type="Proteomes" id="UP000095009"/>
    </source>
</evidence>
<keyword evidence="1" id="KW-0812">Transmembrane</keyword>
<evidence type="ECO:0000313" key="2">
    <source>
        <dbReference type="EMBL" id="ODQ64792.1"/>
    </source>
</evidence>
<gene>
    <name evidence="2" type="ORF">NADFUDRAFT_26211</name>
</gene>
<name>A0A1E3PIM7_9ASCO</name>
<dbReference type="EMBL" id="KV454411">
    <property type="protein sequence ID" value="ODQ64792.1"/>
    <property type="molecule type" value="Genomic_DNA"/>
</dbReference>
<sequence length="179" mass="20361">MAQSVSLYTPVIYIAVLLSVLVIFSTVYRKRKLRSLEGMKPWYPTHTSRDIYETLAEMAPKPPTKVLTSALLRRATEDIRRVVKIREAKGALATLHQKGSVSDDLWLRFTKSEKLMELELQDCANEANKIKEGFASTLFSSAQEIAQNDAIRQRLGNLDKIRDDFKKEMENANITASKK</sequence>
<dbReference type="InterPro" id="IPR018624">
    <property type="entry name" value="Sec66"/>
</dbReference>
<feature type="transmembrane region" description="Helical" evidence="1">
    <location>
        <begin position="6"/>
        <end position="28"/>
    </location>
</feature>
<dbReference type="Pfam" id="PF09802">
    <property type="entry name" value="Sec66"/>
    <property type="match status" value="1"/>
</dbReference>
<proteinExistence type="predicted"/>
<dbReference type="PANTHER" id="PTHR28229">
    <property type="entry name" value="TRANSLOCATION PROTEIN SEC66"/>
    <property type="match status" value="1"/>
</dbReference>
<dbReference type="STRING" id="857566.A0A1E3PIM7"/>
<dbReference type="AlphaFoldDB" id="A0A1E3PIM7"/>
<organism evidence="2 3">
    <name type="scientific">Nadsonia fulvescens var. elongata DSM 6958</name>
    <dbReference type="NCBI Taxonomy" id="857566"/>
    <lineage>
        <taxon>Eukaryota</taxon>
        <taxon>Fungi</taxon>
        <taxon>Dikarya</taxon>
        <taxon>Ascomycota</taxon>
        <taxon>Saccharomycotina</taxon>
        <taxon>Dipodascomycetes</taxon>
        <taxon>Dipodascales</taxon>
        <taxon>Dipodascales incertae sedis</taxon>
        <taxon>Nadsonia</taxon>
    </lineage>
</organism>
<dbReference type="GO" id="GO:0031207">
    <property type="term" value="C:Sec62/Sec63 complex"/>
    <property type="evidence" value="ECO:0007669"/>
    <property type="project" value="InterPro"/>
</dbReference>
<dbReference type="OrthoDB" id="73168at2759"/>
<accession>A0A1E3PIM7</accession>
<dbReference type="Proteomes" id="UP000095009">
    <property type="component" value="Unassembled WGS sequence"/>
</dbReference>
<dbReference type="GO" id="GO:0031204">
    <property type="term" value="P:post-translational protein targeting to membrane, translocation"/>
    <property type="evidence" value="ECO:0007669"/>
    <property type="project" value="InterPro"/>
</dbReference>
<keyword evidence="1" id="KW-0472">Membrane</keyword>
<evidence type="ECO:0000256" key="1">
    <source>
        <dbReference type="SAM" id="Phobius"/>
    </source>
</evidence>
<protein>
    <submittedName>
        <fullName evidence="2">Uncharacterized protein</fullName>
    </submittedName>
</protein>
<keyword evidence="3" id="KW-1185">Reference proteome</keyword>
<dbReference type="PANTHER" id="PTHR28229:SF1">
    <property type="entry name" value="TRANSLOCATION PROTEIN SEC66"/>
    <property type="match status" value="1"/>
</dbReference>
<keyword evidence="1" id="KW-1133">Transmembrane helix</keyword>
<reference evidence="2 3" key="1">
    <citation type="journal article" date="2016" name="Proc. Natl. Acad. Sci. U.S.A.">
        <title>Comparative genomics of biotechnologically important yeasts.</title>
        <authorList>
            <person name="Riley R."/>
            <person name="Haridas S."/>
            <person name="Wolfe K.H."/>
            <person name="Lopes M.R."/>
            <person name="Hittinger C.T."/>
            <person name="Goeker M."/>
            <person name="Salamov A.A."/>
            <person name="Wisecaver J.H."/>
            <person name="Long T.M."/>
            <person name="Calvey C.H."/>
            <person name="Aerts A.L."/>
            <person name="Barry K.W."/>
            <person name="Choi C."/>
            <person name="Clum A."/>
            <person name="Coughlan A.Y."/>
            <person name="Deshpande S."/>
            <person name="Douglass A.P."/>
            <person name="Hanson S.J."/>
            <person name="Klenk H.-P."/>
            <person name="LaButti K.M."/>
            <person name="Lapidus A."/>
            <person name="Lindquist E.A."/>
            <person name="Lipzen A.M."/>
            <person name="Meier-Kolthoff J.P."/>
            <person name="Ohm R.A."/>
            <person name="Otillar R.P."/>
            <person name="Pangilinan J.L."/>
            <person name="Peng Y."/>
            <person name="Rokas A."/>
            <person name="Rosa C.A."/>
            <person name="Scheuner C."/>
            <person name="Sibirny A.A."/>
            <person name="Slot J.C."/>
            <person name="Stielow J.B."/>
            <person name="Sun H."/>
            <person name="Kurtzman C.P."/>
            <person name="Blackwell M."/>
            <person name="Grigoriev I.V."/>
            <person name="Jeffries T.W."/>
        </authorList>
    </citation>
    <scope>NUCLEOTIDE SEQUENCE [LARGE SCALE GENOMIC DNA]</scope>
    <source>
        <strain evidence="2 3">DSM 6958</strain>
    </source>
</reference>